<gene>
    <name evidence="9" type="ORF">NDN08_007307</name>
</gene>
<feature type="domain" description="Rieske" evidence="7">
    <location>
        <begin position="1"/>
        <end position="112"/>
    </location>
</feature>
<evidence type="ECO:0000259" key="8">
    <source>
        <dbReference type="PROSITE" id="PS51501"/>
    </source>
</evidence>
<evidence type="ECO:0000313" key="10">
    <source>
        <dbReference type="Proteomes" id="UP001157974"/>
    </source>
</evidence>
<dbReference type="PANTHER" id="PTHR21496">
    <property type="entry name" value="FERREDOXIN-RELATED"/>
    <property type="match status" value="1"/>
</dbReference>
<dbReference type="EMBL" id="JAMWBK010000011">
    <property type="protein sequence ID" value="KAJ8901461.1"/>
    <property type="molecule type" value="Genomic_DNA"/>
</dbReference>
<dbReference type="InterPro" id="IPR036922">
    <property type="entry name" value="Rieske_2Fe-2S_sf"/>
</dbReference>
<dbReference type="Pfam" id="PF22543">
    <property type="entry name" value="Rieske_4"/>
    <property type="match status" value="1"/>
</dbReference>
<keyword evidence="10" id="KW-1185">Reference proteome</keyword>
<dbReference type="Gene3D" id="2.102.10.10">
    <property type="entry name" value="Rieske [2Fe-2S] iron-sulphur domain"/>
    <property type="match status" value="1"/>
</dbReference>
<keyword evidence="6" id="KW-0863">Zinc-finger</keyword>
<dbReference type="InterPro" id="IPR007853">
    <property type="entry name" value="Znf_DNL-typ"/>
</dbReference>
<dbReference type="AlphaFoldDB" id="A0AAV8UG60"/>
<evidence type="ECO:0000313" key="9">
    <source>
        <dbReference type="EMBL" id="KAJ8901461.1"/>
    </source>
</evidence>
<keyword evidence="6" id="KW-0862">Zinc</keyword>
<accession>A0AAV8UG60</accession>
<keyword evidence="2" id="KW-0479">Metal-binding</keyword>
<comment type="caution">
    <text evidence="9">The sequence shown here is derived from an EMBL/GenBank/DDBJ whole genome shotgun (WGS) entry which is preliminary data.</text>
</comment>
<evidence type="ECO:0000256" key="5">
    <source>
        <dbReference type="ARBA" id="ARBA00034078"/>
    </source>
</evidence>
<reference evidence="9 10" key="1">
    <citation type="journal article" date="2023" name="Nat. Commun.">
        <title>Origin of minicircular mitochondrial genomes in red algae.</title>
        <authorList>
            <person name="Lee Y."/>
            <person name="Cho C.H."/>
            <person name="Lee Y.M."/>
            <person name="Park S.I."/>
            <person name="Yang J.H."/>
            <person name="West J.A."/>
            <person name="Bhattacharya D."/>
            <person name="Yoon H.S."/>
        </authorList>
    </citation>
    <scope>NUCLEOTIDE SEQUENCE [LARGE SCALE GENOMIC DNA]</scope>
    <source>
        <strain evidence="9 10">CCMP1338</strain>
        <tissue evidence="9">Whole cell</tissue>
    </source>
</reference>
<evidence type="ECO:0000256" key="4">
    <source>
        <dbReference type="ARBA" id="ARBA00023014"/>
    </source>
</evidence>
<dbReference type="Proteomes" id="UP001157974">
    <property type="component" value="Unassembled WGS sequence"/>
</dbReference>
<dbReference type="InterPro" id="IPR017941">
    <property type="entry name" value="Rieske_2Fe-2S"/>
</dbReference>
<organism evidence="9 10">
    <name type="scientific">Rhodosorus marinus</name>
    <dbReference type="NCBI Taxonomy" id="101924"/>
    <lineage>
        <taxon>Eukaryota</taxon>
        <taxon>Rhodophyta</taxon>
        <taxon>Stylonematophyceae</taxon>
        <taxon>Stylonematales</taxon>
        <taxon>Stylonemataceae</taxon>
        <taxon>Rhodosorus</taxon>
    </lineage>
</organism>
<evidence type="ECO:0000256" key="3">
    <source>
        <dbReference type="ARBA" id="ARBA00023004"/>
    </source>
</evidence>
<keyword evidence="3" id="KW-0408">Iron</keyword>
<proteinExistence type="predicted"/>
<evidence type="ECO:0000256" key="1">
    <source>
        <dbReference type="ARBA" id="ARBA00022714"/>
    </source>
</evidence>
<comment type="cofactor">
    <cofactor evidence="5">
        <name>[2Fe-2S] cluster</name>
        <dbReference type="ChEBI" id="CHEBI:190135"/>
    </cofactor>
</comment>
<keyword evidence="1" id="KW-0001">2Fe-2S</keyword>
<evidence type="ECO:0000259" key="7">
    <source>
        <dbReference type="PROSITE" id="PS51296"/>
    </source>
</evidence>
<sequence length="235" mass="26346">MEKVGGPDLVPKRPGARTLLTVSGRRIGLVRTADGNLHALDAICYHMGGPLVASGDLEEIGTRQCLKCPWHKYLLDIRTGEGLYRDLDFTWSSKGVKQRIHEVEERSTGVFVRLKEEGSIERPRRRITGRCQRRARTPLMCQSEAEDKLGISFTCGKCDTRISKKVKRQSYTEGVVIIECPTCKSRHLIADNLGWYKDWTGSTMGNIEQLADKLGQKVIRVDPSKFNLEGTDGAE</sequence>
<dbReference type="InterPro" id="IPR054716">
    <property type="entry name" value="Sol_Rieske_ferrdox_dom"/>
</dbReference>
<dbReference type="GO" id="GO:0008270">
    <property type="term" value="F:zinc ion binding"/>
    <property type="evidence" value="ECO:0007669"/>
    <property type="project" value="UniProtKB-KW"/>
</dbReference>
<dbReference type="CDD" id="cd03467">
    <property type="entry name" value="Rieske"/>
    <property type="match status" value="1"/>
</dbReference>
<keyword evidence="4" id="KW-0411">Iron-sulfur</keyword>
<dbReference type="SUPFAM" id="SSF50022">
    <property type="entry name" value="ISP domain"/>
    <property type="match status" value="1"/>
</dbReference>
<evidence type="ECO:0000256" key="2">
    <source>
        <dbReference type="ARBA" id="ARBA00022723"/>
    </source>
</evidence>
<protein>
    <recommendedName>
        <fullName evidence="11">Rieske domain-containing protein</fullName>
    </recommendedName>
</protein>
<name>A0AAV8UG60_9RHOD</name>
<evidence type="ECO:0000256" key="6">
    <source>
        <dbReference type="PROSITE-ProRule" id="PRU00834"/>
    </source>
</evidence>
<dbReference type="GO" id="GO:0051537">
    <property type="term" value="F:2 iron, 2 sulfur cluster binding"/>
    <property type="evidence" value="ECO:0007669"/>
    <property type="project" value="UniProtKB-KW"/>
</dbReference>
<dbReference type="PROSITE" id="PS51296">
    <property type="entry name" value="RIESKE"/>
    <property type="match status" value="1"/>
</dbReference>
<evidence type="ECO:0008006" key="11">
    <source>
        <dbReference type="Google" id="ProtNLM"/>
    </source>
</evidence>
<feature type="domain" description="DNL-type" evidence="8">
    <location>
        <begin position="144"/>
        <end position="235"/>
    </location>
</feature>
<dbReference type="Pfam" id="PF05180">
    <property type="entry name" value="zf-DNL"/>
    <property type="match status" value="1"/>
</dbReference>
<dbReference type="PANTHER" id="PTHR21496:SF0">
    <property type="entry name" value="RIESKE DOMAIN-CONTAINING PROTEIN"/>
    <property type="match status" value="1"/>
</dbReference>
<dbReference type="PROSITE" id="PS51501">
    <property type="entry name" value="ZF_DNL"/>
    <property type="match status" value="1"/>
</dbReference>